<evidence type="ECO:0000313" key="4">
    <source>
        <dbReference type="EMBL" id="KAI1892971.1"/>
    </source>
</evidence>
<dbReference type="GO" id="GO:0009897">
    <property type="term" value="C:external side of plasma membrane"/>
    <property type="evidence" value="ECO:0007669"/>
    <property type="project" value="TreeGrafter"/>
</dbReference>
<protein>
    <recommendedName>
        <fullName evidence="3">MHC class I-like antigen recognition-like domain-containing protein</fullName>
    </recommendedName>
</protein>
<dbReference type="OrthoDB" id="8936120at2759"/>
<dbReference type="PANTHER" id="PTHR16675">
    <property type="entry name" value="MHC CLASS I-RELATED"/>
    <property type="match status" value="1"/>
</dbReference>
<feature type="domain" description="MHC class I-like antigen recognition-like" evidence="3">
    <location>
        <begin position="20"/>
        <end position="191"/>
    </location>
</feature>
<proteinExistence type="predicted"/>
<dbReference type="GO" id="GO:0006955">
    <property type="term" value="P:immune response"/>
    <property type="evidence" value="ECO:0007669"/>
    <property type="project" value="TreeGrafter"/>
</dbReference>
<comment type="caution">
    <text evidence="4">The sequence shown here is derived from an EMBL/GenBank/DDBJ whole genome shotgun (WGS) entry which is preliminary data.</text>
</comment>
<reference evidence="4" key="1">
    <citation type="submission" date="2021-01" db="EMBL/GenBank/DDBJ databases">
        <authorList>
            <person name="Zahm M."/>
            <person name="Roques C."/>
            <person name="Cabau C."/>
            <person name="Klopp C."/>
            <person name="Donnadieu C."/>
            <person name="Jouanno E."/>
            <person name="Lampietro C."/>
            <person name="Louis A."/>
            <person name="Herpin A."/>
            <person name="Echchiki A."/>
            <person name="Berthelot C."/>
            <person name="Parey E."/>
            <person name="Roest-Crollius H."/>
            <person name="Braasch I."/>
            <person name="Postlethwait J."/>
            <person name="Bobe J."/>
            <person name="Montfort J."/>
            <person name="Bouchez O."/>
            <person name="Begum T."/>
            <person name="Mejri S."/>
            <person name="Adams A."/>
            <person name="Chen W.-J."/>
            <person name="Guiguen Y."/>
        </authorList>
    </citation>
    <scope>NUCLEOTIDE SEQUENCE</scope>
    <source>
        <tissue evidence="4">Blood</tissue>
    </source>
</reference>
<dbReference type="AlphaFoldDB" id="A0A8T3D8A6"/>
<organism evidence="4 5">
    <name type="scientific">Albula goreensis</name>
    <dbReference type="NCBI Taxonomy" id="1534307"/>
    <lineage>
        <taxon>Eukaryota</taxon>
        <taxon>Metazoa</taxon>
        <taxon>Chordata</taxon>
        <taxon>Craniata</taxon>
        <taxon>Vertebrata</taxon>
        <taxon>Euteleostomi</taxon>
        <taxon>Actinopterygii</taxon>
        <taxon>Neopterygii</taxon>
        <taxon>Teleostei</taxon>
        <taxon>Albuliformes</taxon>
        <taxon>Albulidae</taxon>
        <taxon>Albula</taxon>
    </lineage>
</organism>
<evidence type="ECO:0000313" key="5">
    <source>
        <dbReference type="Proteomes" id="UP000829720"/>
    </source>
</evidence>
<dbReference type="PANTHER" id="PTHR16675:SF191">
    <property type="entry name" value="CLASS I HISTOCOMPATIBILITY ANTIGEN, F10 ALPHA CHAIN-LIKE-RELATED"/>
    <property type="match status" value="1"/>
</dbReference>
<dbReference type="InterPro" id="IPR050208">
    <property type="entry name" value="MHC_class-I_related"/>
</dbReference>
<dbReference type="InterPro" id="IPR011161">
    <property type="entry name" value="MHC_I-like_Ag-recog"/>
</dbReference>
<dbReference type="GO" id="GO:0005615">
    <property type="term" value="C:extracellular space"/>
    <property type="evidence" value="ECO:0007669"/>
    <property type="project" value="TreeGrafter"/>
</dbReference>
<feature type="chain" id="PRO_5035720012" description="MHC class I-like antigen recognition-like domain-containing protein" evidence="2">
    <location>
        <begin position="19"/>
        <end position="222"/>
    </location>
</feature>
<dbReference type="Proteomes" id="UP000829720">
    <property type="component" value="Unassembled WGS sequence"/>
</dbReference>
<dbReference type="FunFam" id="3.30.500.10:FF:000007">
    <property type="entry name" value="Major histocompatibility complex class I LDA"/>
    <property type="match status" value="1"/>
</dbReference>
<keyword evidence="2" id="KW-0732">Signal</keyword>
<evidence type="ECO:0000256" key="2">
    <source>
        <dbReference type="SAM" id="SignalP"/>
    </source>
</evidence>
<dbReference type="Gene3D" id="3.30.500.10">
    <property type="entry name" value="MHC class I-like antigen recognition-like"/>
    <property type="match status" value="1"/>
</dbReference>
<sequence>MKGVTMLLVLSQASFVKTGSHSLWAFSTLIYGETQFPEFSVVVMVDDVQVLFYDSNVGSVVSRSQTNSTDGADKAIHTGCNFAASHIQNSMKRRSQHIKLQSNHTEGVHVYQRMAGCVLDNDKESKIMEWDAYDGMEAMSYNMQNSTFNSLWPELVWNLRKEEVVLVRFKTLYQPICIQTLKHYLRKDKNIVLRREHPRVRLLHNTHTDTGEVKVRCLATGF</sequence>
<dbReference type="InterPro" id="IPR011162">
    <property type="entry name" value="MHC_I/II-like_Ag-recog"/>
</dbReference>
<keyword evidence="1" id="KW-0325">Glycoprotein</keyword>
<dbReference type="EMBL" id="JAERUA010000012">
    <property type="protein sequence ID" value="KAI1892971.1"/>
    <property type="molecule type" value="Genomic_DNA"/>
</dbReference>
<feature type="signal peptide" evidence="2">
    <location>
        <begin position="1"/>
        <end position="18"/>
    </location>
</feature>
<dbReference type="SUPFAM" id="SSF54452">
    <property type="entry name" value="MHC antigen-recognition domain"/>
    <property type="match status" value="1"/>
</dbReference>
<evidence type="ECO:0000256" key="1">
    <source>
        <dbReference type="ARBA" id="ARBA00023180"/>
    </source>
</evidence>
<gene>
    <name evidence="4" type="ORF">AGOR_G00138990</name>
</gene>
<evidence type="ECO:0000259" key="3">
    <source>
        <dbReference type="Pfam" id="PF00129"/>
    </source>
</evidence>
<dbReference type="Pfam" id="PF00129">
    <property type="entry name" value="MHC_I"/>
    <property type="match status" value="1"/>
</dbReference>
<accession>A0A8T3D8A6</accession>
<dbReference type="InterPro" id="IPR037055">
    <property type="entry name" value="MHC_I-like_Ag-recog_sf"/>
</dbReference>
<name>A0A8T3D8A6_9TELE</name>
<keyword evidence="5" id="KW-1185">Reference proteome</keyword>